<evidence type="ECO:0000256" key="7">
    <source>
        <dbReference type="ARBA" id="ARBA00022871"/>
    </source>
</evidence>
<dbReference type="Pfam" id="PF13589">
    <property type="entry name" value="HATPase_c_3"/>
    <property type="match status" value="1"/>
</dbReference>
<dbReference type="GO" id="GO:0008270">
    <property type="term" value="F:zinc ion binding"/>
    <property type="evidence" value="ECO:0007669"/>
    <property type="project" value="UniProtKB-KW"/>
</dbReference>
<dbReference type="Gene3D" id="3.30.565.10">
    <property type="entry name" value="Histidine kinase-like ATPase, C-terminal domain"/>
    <property type="match status" value="1"/>
</dbReference>
<evidence type="ECO:0000313" key="17">
    <source>
        <dbReference type="RefSeq" id="XP_020855508.1"/>
    </source>
</evidence>
<dbReference type="InParanoid" id="A0A6P5LC46"/>
<dbReference type="InterPro" id="IPR011124">
    <property type="entry name" value="Znf_CW"/>
</dbReference>
<dbReference type="GO" id="GO:0005634">
    <property type="term" value="C:nucleus"/>
    <property type="evidence" value="ECO:0007669"/>
    <property type="project" value="UniProtKB-SubCell"/>
</dbReference>
<evidence type="ECO:0000256" key="9">
    <source>
        <dbReference type="ARBA" id="ARBA00023158"/>
    </source>
</evidence>
<evidence type="ECO:0000256" key="6">
    <source>
        <dbReference type="ARBA" id="ARBA00022833"/>
    </source>
</evidence>
<keyword evidence="16" id="KW-1185">Reference proteome</keyword>
<feature type="domain" description="CW-type" evidence="15">
    <location>
        <begin position="476"/>
        <end position="530"/>
    </location>
</feature>
<evidence type="ECO:0000256" key="14">
    <source>
        <dbReference type="SAM" id="MobiDB-lite"/>
    </source>
</evidence>
<keyword evidence="5" id="KW-0221">Differentiation</keyword>
<evidence type="ECO:0000313" key="16">
    <source>
        <dbReference type="Proteomes" id="UP000515140"/>
    </source>
</evidence>
<dbReference type="GO" id="GO:0030154">
    <property type="term" value="P:cell differentiation"/>
    <property type="evidence" value="ECO:0007669"/>
    <property type="project" value="UniProtKB-KW"/>
</dbReference>
<dbReference type="FunCoup" id="A0A6P5LC46">
    <property type="interactions" value="177"/>
</dbReference>
<dbReference type="FunFam" id="3.30.565.10:FF:000027">
    <property type="entry name" value="MORC family CW-type zinc finger protein 2"/>
    <property type="match status" value="1"/>
</dbReference>
<dbReference type="InterPro" id="IPR036890">
    <property type="entry name" value="HATPase_C_sf"/>
</dbReference>
<keyword evidence="3" id="KW-0479">Metal-binding</keyword>
<feature type="compositionally biased region" description="Polar residues" evidence="14">
    <location>
        <begin position="660"/>
        <end position="670"/>
    </location>
</feature>
<keyword evidence="10" id="KW-0539">Nucleus</keyword>
<proteinExistence type="predicted"/>
<gene>
    <name evidence="17" type="primary">MORC1</name>
</gene>
<keyword evidence="9" id="KW-0943">RNA-mediated gene silencing</keyword>
<evidence type="ECO:0000256" key="4">
    <source>
        <dbReference type="ARBA" id="ARBA00022771"/>
    </source>
</evidence>
<dbReference type="Pfam" id="PF17942">
    <property type="entry name" value="Morc6_S5"/>
    <property type="match status" value="1"/>
</dbReference>
<dbReference type="CDD" id="cd16931">
    <property type="entry name" value="HATPase_MORC-like"/>
    <property type="match status" value="1"/>
</dbReference>
<dbReference type="AlphaFoldDB" id="A0A6P5LC46"/>
<evidence type="ECO:0000256" key="2">
    <source>
        <dbReference type="ARBA" id="ARBA00022473"/>
    </source>
</evidence>
<dbReference type="InterPro" id="IPR041006">
    <property type="entry name" value="Morc_S5"/>
</dbReference>
<feature type="compositionally biased region" description="Basic and acidic residues" evidence="14">
    <location>
        <begin position="543"/>
        <end position="553"/>
    </location>
</feature>
<keyword evidence="2" id="KW-0217">Developmental protein</keyword>
<evidence type="ECO:0000256" key="3">
    <source>
        <dbReference type="ARBA" id="ARBA00022723"/>
    </source>
</evidence>
<evidence type="ECO:0000256" key="8">
    <source>
        <dbReference type="ARBA" id="ARBA00023054"/>
    </source>
</evidence>
<dbReference type="PROSITE" id="PS51050">
    <property type="entry name" value="ZF_CW"/>
    <property type="match status" value="1"/>
</dbReference>
<dbReference type="PANTHER" id="PTHR23337">
    <property type="entry name" value="ZINC FINGER CW-TYPE COILED-COIL DOMAIN PROTEIN 1"/>
    <property type="match status" value="1"/>
</dbReference>
<dbReference type="FunFam" id="3.30.40.100:FF:000004">
    <property type="entry name" value="MORC family CW-type zinc finger 1"/>
    <property type="match status" value="1"/>
</dbReference>
<evidence type="ECO:0000256" key="5">
    <source>
        <dbReference type="ARBA" id="ARBA00022782"/>
    </source>
</evidence>
<accession>A0A6P5LC46</accession>
<evidence type="ECO:0000259" key="15">
    <source>
        <dbReference type="PROSITE" id="PS51050"/>
    </source>
</evidence>
<dbReference type="CTD" id="27136"/>
<sequence>MGERYAALQRGQIHLDYIQTNSTTHSFLFGALAELLDNARDAGATRLDVFSVDNEKLQGGFMLCFLDDGYGMSPEEASDVIFFGMSKKRVAASRFIGHYGNGLKSGSMRIGKDFILFTKKEETMSCIFLSQTFCESEGLSEVVVPIPSWSSRTKESITDPKKFSEELSVIHKYSPFKTEIELMQQFDKIYRKSGTLVVIYNLKLMLNGEPELDIKTNKEDILIAGVFEDLPERWSFRAYTSVLYFDPRMRIFIQTKRVQTKHLSYCLYRPRKYLYVTSSFKGASKNEVKKAEVAVKIAEQMAKEAQFKINKSIQSGLPSAKDVLKKALEDAEVKQKMLKEKEKELRRPKKLYLIFGVNIENRSQDGMFIYSNSRLIKMHEKVGPQLRPGSLLGAGVVGIVNIPLEVMEPSHNKQGFLNIKEYNHLLKVMGLYLVQYWKDTGFSNRNPMLFWNEFGYQSNKWLEKPLNSTQYRRRQAKEIPFIIQCDLCLKWRVLPSADDYKKRENLDNWTCADNPNLLENSCHRPEQLPSFPLGTMKQVSTSENEKEKQLRDSVQRYQDKLAERSWNSHLVPASKTTEFLPGLQASAPKKCAKSRIVPQRDSSERDTWSSSVVWSGHLSQKRRRSRSSSTSSRVLEGKIPETTVRKKLKVKQSRRHLENTKTSGSSQISSYEAERKPHQGFVKDAKIMIEDEDSSSGPDLIMFVDESDAVMTLKREEESMTNKGLVSVEDKLKLCADTPEIKQNSSPLNLESLSTDDLSPYPWKKEEGFMKEDVAISLVKPPQSTCVKETVVKLMAQLREILLYFQPYCKLSKDLDCKSMEELMAMCELENCPEKLNKKLQMCCDQIWSVYMVQYEKKVRRKMQSITQQANKTAMNNEAHHKQCKKQIKITEDKLKSLQAKVATLLSNWNLNTPSDDFEHIDSYIEALLNEENLFLPDALKLPTRKSGEALPSYKE</sequence>
<dbReference type="Gene3D" id="3.30.40.100">
    <property type="match status" value="1"/>
</dbReference>
<evidence type="ECO:0000256" key="12">
    <source>
        <dbReference type="PROSITE-ProRule" id="PRU00454"/>
    </source>
</evidence>
<evidence type="ECO:0000256" key="10">
    <source>
        <dbReference type="ARBA" id="ARBA00023242"/>
    </source>
</evidence>
<organism evidence="16 17">
    <name type="scientific">Phascolarctos cinereus</name>
    <name type="common">Koala</name>
    <dbReference type="NCBI Taxonomy" id="38626"/>
    <lineage>
        <taxon>Eukaryota</taxon>
        <taxon>Metazoa</taxon>
        <taxon>Chordata</taxon>
        <taxon>Craniata</taxon>
        <taxon>Vertebrata</taxon>
        <taxon>Euteleostomi</taxon>
        <taxon>Mammalia</taxon>
        <taxon>Metatheria</taxon>
        <taxon>Diprotodontia</taxon>
        <taxon>Phascolarctidae</taxon>
        <taxon>Phascolarctos</taxon>
    </lineage>
</organism>
<keyword evidence="4 12" id="KW-0863">Zinc-finger</keyword>
<keyword evidence="8 13" id="KW-0175">Coiled coil</keyword>
<evidence type="ECO:0000256" key="11">
    <source>
        <dbReference type="ARBA" id="ARBA00068712"/>
    </source>
</evidence>
<reference evidence="17" key="1">
    <citation type="submission" date="2025-08" db="UniProtKB">
        <authorList>
            <consortium name="RefSeq"/>
        </authorList>
    </citation>
    <scope>IDENTIFICATION</scope>
    <source>
        <tissue evidence="17">Spleen</tissue>
    </source>
</reference>
<protein>
    <recommendedName>
        <fullName evidence="11">MORC family CW-type zinc finger protein 1</fullName>
    </recommendedName>
</protein>
<dbReference type="Proteomes" id="UP000515140">
    <property type="component" value="Unplaced"/>
</dbReference>
<evidence type="ECO:0000256" key="13">
    <source>
        <dbReference type="SAM" id="Coils"/>
    </source>
</evidence>
<comment type="subcellular location">
    <subcellularLocation>
        <location evidence="1">Nucleus</location>
    </subcellularLocation>
</comment>
<keyword evidence="7" id="KW-0744">Spermatogenesis</keyword>
<dbReference type="PANTHER" id="PTHR23337:SF6">
    <property type="entry name" value="MORC FAMILY CW-TYPE ZINC FINGER PROTEIN 1"/>
    <property type="match status" value="1"/>
</dbReference>
<dbReference type="Pfam" id="PF07496">
    <property type="entry name" value="zf-CW"/>
    <property type="match status" value="1"/>
</dbReference>
<feature type="region of interest" description="Disordered" evidence="14">
    <location>
        <begin position="529"/>
        <end position="553"/>
    </location>
</feature>
<dbReference type="GO" id="GO:0031047">
    <property type="term" value="P:regulatory ncRNA-mediated gene silencing"/>
    <property type="evidence" value="ECO:0007669"/>
    <property type="project" value="UniProtKB-KW"/>
</dbReference>
<evidence type="ECO:0000256" key="1">
    <source>
        <dbReference type="ARBA" id="ARBA00004123"/>
    </source>
</evidence>
<dbReference type="SUPFAM" id="SSF55874">
    <property type="entry name" value="ATPase domain of HSP90 chaperone/DNA topoisomerase II/histidine kinase"/>
    <property type="match status" value="1"/>
</dbReference>
<keyword evidence="6" id="KW-0862">Zinc</keyword>
<feature type="region of interest" description="Disordered" evidence="14">
    <location>
        <begin position="581"/>
        <end position="676"/>
    </location>
</feature>
<dbReference type="KEGG" id="pcw:110217468"/>
<feature type="compositionally biased region" description="Basic residues" evidence="14">
    <location>
        <begin position="645"/>
        <end position="654"/>
    </location>
</feature>
<dbReference type="GO" id="GO:0007283">
    <property type="term" value="P:spermatogenesis"/>
    <property type="evidence" value="ECO:0007669"/>
    <property type="project" value="UniProtKB-KW"/>
</dbReference>
<dbReference type="RefSeq" id="XP_020855508.1">
    <property type="nucleotide sequence ID" value="XM_020999849.1"/>
</dbReference>
<dbReference type="GeneID" id="110217468"/>
<name>A0A6P5LC46_PHACI</name>
<feature type="coiled-coil region" evidence="13">
    <location>
        <begin position="881"/>
        <end position="908"/>
    </location>
</feature>